<dbReference type="PANTHER" id="PTHR42847:SF4">
    <property type="entry name" value="ALKANESULFONATE MONOOXYGENASE-RELATED"/>
    <property type="match status" value="1"/>
</dbReference>
<organism evidence="6 7">
    <name type="scientific">Microlunatus parietis</name>
    <dbReference type="NCBI Taxonomy" id="682979"/>
    <lineage>
        <taxon>Bacteria</taxon>
        <taxon>Bacillati</taxon>
        <taxon>Actinomycetota</taxon>
        <taxon>Actinomycetes</taxon>
        <taxon>Propionibacteriales</taxon>
        <taxon>Propionibacteriaceae</taxon>
        <taxon>Microlunatus</taxon>
    </lineage>
</organism>
<dbReference type="Proteomes" id="UP000569914">
    <property type="component" value="Unassembled WGS sequence"/>
</dbReference>
<dbReference type="GO" id="GO:0046306">
    <property type="term" value="P:alkanesulfonate catabolic process"/>
    <property type="evidence" value="ECO:0007669"/>
    <property type="project" value="TreeGrafter"/>
</dbReference>
<keyword evidence="4" id="KW-0503">Monooxygenase</keyword>
<keyword evidence="1" id="KW-0285">Flavoprotein</keyword>
<dbReference type="GO" id="GO:0008726">
    <property type="term" value="F:alkanesulfonate monooxygenase activity"/>
    <property type="evidence" value="ECO:0007669"/>
    <property type="project" value="TreeGrafter"/>
</dbReference>
<sequence length="294" mass="31618">MKIGVMLPFGGSDGPDGTMPSWADVRTVAQTVEQTGLDSVWLADHFLHRSPDGELTGMHEALSLLSAVAAATERVELGNLVLCSSFRDPGLTAKIAVTVDEISAGRLILGVGAGWHDPEYEAFGLPTDHRFSRFAEWLEIVARLLRQETVTFEGRYYSTNEGVLVPAPKRRIPILVAGGRPKMLGLTATWADAWNTAWYGSPNDAVAEKLETLHRAVAASGRPAGAVATTVGITVHDPDQDDSEPNPKVIGGSVEELAEALRGYRDLGVEHVIVGLRPGTPRSVERLAEAKRLL</sequence>
<feature type="domain" description="Luciferase-like" evidence="5">
    <location>
        <begin position="1"/>
        <end position="236"/>
    </location>
</feature>
<dbReference type="PANTHER" id="PTHR42847">
    <property type="entry name" value="ALKANESULFONATE MONOOXYGENASE"/>
    <property type="match status" value="1"/>
</dbReference>
<evidence type="ECO:0000313" key="6">
    <source>
        <dbReference type="EMBL" id="NYE71911.1"/>
    </source>
</evidence>
<accession>A0A7Y9LDG6</accession>
<evidence type="ECO:0000259" key="5">
    <source>
        <dbReference type="Pfam" id="PF00296"/>
    </source>
</evidence>
<keyword evidence="3" id="KW-0560">Oxidoreductase</keyword>
<dbReference type="EMBL" id="JACCBU010000001">
    <property type="protein sequence ID" value="NYE71911.1"/>
    <property type="molecule type" value="Genomic_DNA"/>
</dbReference>
<keyword evidence="2" id="KW-0288">FMN</keyword>
<dbReference type="RefSeq" id="WP_179752383.1">
    <property type="nucleotide sequence ID" value="NZ_JACCBU010000001.1"/>
</dbReference>
<dbReference type="AlphaFoldDB" id="A0A7Y9LDG6"/>
<dbReference type="InterPro" id="IPR050172">
    <property type="entry name" value="SsuD_RutA_monooxygenase"/>
</dbReference>
<dbReference type="InterPro" id="IPR036661">
    <property type="entry name" value="Luciferase-like_sf"/>
</dbReference>
<keyword evidence="7" id="KW-1185">Reference proteome</keyword>
<name>A0A7Y9LDG6_9ACTN</name>
<reference evidence="6 7" key="1">
    <citation type="submission" date="2020-07" db="EMBL/GenBank/DDBJ databases">
        <title>Sequencing the genomes of 1000 actinobacteria strains.</title>
        <authorList>
            <person name="Klenk H.-P."/>
        </authorList>
    </citation>
    <scope>NUCLEOTIDE SEQUENCE [LARGE SCALE GENOMIC DNA]</scope>
    <source>
        <strain evidence="6 7">DSM 22083</strain>
    </source>
</reference>
<evidence type="ECO:0000313" key="7">
    <source>
        <dbReference type="Proteomes" id="UP000569914"/>
    </source>
</evidence>
<evidence type="ECO:0000256" key="1">
    <source>
        <dbReference type="ARBA" id="ARBA00022630"/>
    </source>
</evidence>
<evidence type="ECO:0000256" key="3">
    <source>
        <dbReference type="ARBA" id="ARBA00023002"/>
    </source>
</evidence>
<protein>
    <submittedName>
        <fullName evidence="6">Luciferase-type oxidoreductase</fullName>
    </submittedName>
</protein>
<dbReference type="Gene3D" id="3.20.20.30">
    <property type="entry name" value="Luciferase-like domain"/>
    <property type="match status" value="1"/>
</dbReference>
<proteinExistence type="predicted"/>
<evidence type="ECO:0000256" key="2">
    <source>
        <dbReference type="ARBA" id="ARBA00022643"/>
    </source>
</evidence>
<evidence type="ECO:0000256" key="4">
    <source>
        <dbReference type="ARBA" id="ARBA00023033"/>
    </source>
</evidence>
<gene>
    <name evidence="6" type="ORF">BKA15_003240</name>
</gene>
<dbReference type="InterPro" id="IPR011251">
    <property type="entry name" value="Luciferase-like_dom"/>
</dbReference>
<comment type="caution">
    <text evidence="6">The sequence shown here is derived from an EMBL/GenBank/DDBJ whole genome shotgun (WGS) entry which is preliminary data.</text>
</comment>
<dbReference type="Pfam" id="PF00296">
    <property type="entry name" value="Bac_luciferase"/>
    <property type="match status" value="1"/>
</dbReference>
<dbReference type="SUPFAM" id="SSF51679">
    <property type="entry name" value="Bacterial luciferase-like"/>
    <property type="match status" value="1"/>
</dbReference>